<comment type="catalytic activity">
    <reaction evidence="12">
        <text>all-trans-octaprenyl diphosphate + 4-hydroxybenzoate = 4-hydroxy-3-(all-trans-octaprenyl)benzoate + diphosphate</text>
        <dbReference type="Rhea" id="RHEA:27782"/>
        <dbReference type="ChEBI" id="CHEBI:1617"/>
        <dbReference type="ChEBI" id="CHEBI:17879"/>
        <dbReference type="ChEBI" id="CHEBI:33019"/>
        <dbReference type="ChEBI" id="CHEBI:57711"/>
        <dbReference type="EC" id="2.5.1.39"/>
    </reaction>
</comment>
<dbReference type="EMBL" id="CP022684">
    <property type="protein sequence ID" value="AUM14936.1"/>
    <property type="molecule type" value="Genomic_DNA"/>
</dbReference>
<evidence type="ECO:0000256" key="8">
    <source>
        <dbReference type="ARBA" id="ARBA00022692"/>
    </source>
</evidence>
<evidence type="ECO:0000256" key="4">
    <source>
        <dbReference type="ARBA" id="ARBA00022475"/>
    </source>
</evidence>
<dbReference type="NCBIfam" id="TIGR01474">
    <property type="entry name" value="ubiA_proteo"/>
    <property type="match status" value="1"/>
</dbReference>
<keyword evidence="10 12" id="KW-1133">Transmembrane helix</keyword>
<reference evidence="15" key="1">
    <citation type="submission" date="2017-08" db="EMBL/GenBank/DDBJ databases">
        <title>Direct submision.</title>
        <authorList>
            <person name="Kim S.-J."/>
            <person name="Rhee S.-K."/>
        </authorList>
    </citation>
    <scope>NUCLEOTIDE SEQUENCE [LARGE SCALE GENOMIC DNA]</scope>
    <source>
        <strain evidence="15">GI5</strain>
    </source>
</reference>
<feature type="transmembrane region" description="Helical" evidence="12">
    <location>
        <begin position="273"/>
        <end position="293"/>
    </location>
</feature>
<dbReference type="Gene3D" id="1.10.357.140">
    <property type="entry name" value="UbiA prenyltransferase"/>
    <property type="match status" value="1"/>
</dbReference>
<dbReference type="GO" id="GO:0008412">
    <property type="term" value="F:4-hydroxybenzoate polyprenyltransferase activity"/>
    <property type="evidence" value="ECO:0007669"/>
    <property type="project" value="UniProtKB-UniRule"/>
</dbReference>
<dbReference type="InterPro" id="IPR044878">
    <property type="entry name" value="UbiA_sf"/>
</dbReference>
<feature type="transmembrane region" description="Helical" evidence="12">
    <location>
        <begin position="95"/>
        <end position="115"/>
    </location>
</feature>
<dbReference type="PROSITE" id="PS00943">
    <property type="entry name" value="UBIA"/>
    <property type="match status" value="1"/>
</dbReference>
<proteinExistence type="inferred from homology"/>
<evidence type="ECO:0000256" key="12">
    <source>
        <dbReference type="HAMAP-Rule" id="MF_01635"/>
    </source>
</evidence>
<comment type="pathway">
    <text evidence="12">Cofactor biosynthesis; ubiquinone biosynthesis.</text>
</comment>
<keyword evidence="5 12" id="KW-0997">Cell inner membrane</keyword>
<accession>A0A2K9LRG6</accession>
<evidence type="ECO:0000256" key="9">
    <source>
        <dbReference type="ARBA" id="ARBA00022842"/>
    </source>
</evidence>
<feature type="transmembrane region" description="Helical" evidence="12">
    <location>
        <begin position="241"/>
        <end position="261"/>
    </location>
</feature>
<comment type="function">
    <text evidence="12">Catalyzes the prenylation of para-hydroxybenzoate (PHB) with an all-trans polyprenyl group. Mediates the second step in the final reaction sequence of ubiquinone-8 (UQ-8) biosynthesis, which is the condensation of the polyisoprenoid side chain with PHB, generating the first membrane-bound Q intermediate 3-octaprenyl-4-hydroxybenzoate.</text>
</comment>
<evidence type="ECO:0000256" key="1">
    <source>
        <dbReference type="ARBA" id="ARBA00001946"/>
    </source>
</evidence>
<evidence type="ECO:0000256" key="10">
    <source>
        <dbReference type="ARBA" id="ARBA00022989"/>
    </source>
</evidence>
<feature type="transmembrane region" description="Helical" evidence="12">
    <location>
        <begin position="172"/>
        <end position="194"/>
    </location>
</feature>
<dbReference type="Proteomes" id="UP000235116">
    <property type="component" value="Chromosome"/>
</dbReference>
<dbReference type="PANTHER" id="PTHR11048">
    <property type="entry name" value="PRENYLTRANSFERASES"/>
    <property type="match status" value="1"/>
</dbReference>
<keyword evidence="8 12" id="KW-0812">Transmembrane</keyword>
<dbReference type="InterPro" id="IPR000537">
    <property type="entry name" value="UbiA_prenyltransferase"/>
</dbReference>
<dbReference type="CDD" id="cd13959">
    <property type="entry name" value="PT_UbiA_COQ2"/>
    <property type="match status" value="1"/>
</dbReference>
<dbReference type="HAMAP" id="MF_01635">
    <property type="entry name" value="UbiA"/>
    <property type="match status" value="1"/>
</dbReference>
<dbReference type="InterPro" id="IPR039653">
    <property type="entry name" value="Prenyltransferase"/>
</dbReference>
<dbReference type="RefSeq" id="WP_101896306.1">
    <property type="nucleotide sequence ID" value="NZ_CP022684.1"/>
</dbReference>
<evidence type="ECO:0000256" key="2">
    <source>
        <dbReference type="ARBA" id="ARBA00004141"/>
    </source>
</evidence>
<evidence type="ECO:0000256" key="3">
    <source>
        <dbReference type="ARBA" id="ARBA00005985"/>
    </source>
</evidence>
<evidence type="ECO:0000256" key="11">
    <source>
        <dbReference type="ARBA" id="ARBA00023136"/>
    </source>
</evidence>
<gene>
    <name evidence="12" type="primary">ubiA</name>
    <name evidence="14" type="ORF">Kalk_12600</name>
</gene>
<evidence type="ECO:0000313" key="15">
    <source>
        <dbReference type="Proteomes" id="UP000235116"/>
    </source>
</evidence>
<comment type="subcellular location">
    <subcellularLocation>
        <location evidence="12">Cell inner membrane</location>
        <topology evidence="12">Multi-pass membrane protein</topology>
    </subcellularLocation>
    <subcellularLocation>
        <location evidence="2">Membrane</location>
        <topology evidence="2">Multi-pass membrane protein</topology>
    </subcellularLocation>
</comment>
<dbReference type="Gene3D" id="1.20.120.1780">
    <property type="entry name" value="UbiA prenyltransferase"/>
    <property type="match status" value="1"/>
</dbReference>
<evidence type="ECO:0000256" key="7">
    <source>
        <dbReference type="ARBA" id="ARBA00022688"/>
    </source>
</evidence>
<keyword evidence="6 12" id="KW-0808">Transferase</keyword>
<protein>
    <recommendedName>
        <fullName evidence="12 13">4-hydroxybenzoate octaprenyltransferase</fullName>
        <ecNumber evidence="12 13">2.5.1.39</ecNumber>
    </recommendedName>
    <alternativeName>
        <fullName evidence="12">4-HB polyprenyltransferase</fullName>
    </alternativeName>
</protein>
<comment type="similarity">
    <text evidence="3 12">Belongs to the UbiA prenyltransferase family.</text>
</comment>
<dbReference type="FunFam" id="1.10.357.140:FF:000002">
    <property type="entry name" value="4-hydroxybenzoate octaprenyltransferase"/>
    <property type="match status" value="1"/>
</dbReference>
<keyword evidence="15" id="KW-1185">Reference proteome</keyword>
<dbReference type="InterPro" id="IPR030470">
    <property type="entry name" value="UbiA_prenylTrfase_CS"/>
</dbReference>
<dbReference type="FunFam" id="1.20.120.1780:FF:000001">
    <property type="entry name" value="4-hydroxybenzoate octaprenyltransferase"/>
    <property type="match status" value="1"/>
</dbReference>
<dbReference type="EC" id="2.5.1.39" evidence="12 13"/>
<dbReference type="PANTHER" id="PTHR11048:SF28">
    <property type="entry name" value="4-HYDROXYBENZOATE POLYPRENYLTRANSFERASE, MITOCHONDRIAL"/>
    <property type="match status" value="1"/>
</dbReference>
<feature type="transmembrane region" description="Helical" evidence="12">
    <location>
        <begin position="50"/>
        <end position="74"/>
    </location>
</feature>
<name>A0A2K9LRG6_9GAMM</name>
<organism evidence="14 15">
    <name type="scientific">Ketobacter alkanivorans</name>
    <dbReference type="NCBI Taxonomy" id="1917421"/>
    <lineage>
        <taxon>Bacteria</taxon>
        <taxon>Pseudomonadati</taxon>
        <taxon>Pseudomonadota</taxon>
        <taxon>Gammaproteobacteria</taxon>
        <taxon>Pseudomonadales</taxon>
        <taxon>Ketobacteraceae</taxon>
        <taxon>Ketobacter</taxon>
    </lineage>
</organism>
<evidence type="ECO:0000313" key="14">
    <source>
        <dbReference type="EMBL" id="AUM14936.1"/>
    </source>
</evidence>
<dbReference type="KEGG" id="kak:Kalk_12600"/>
<keyword evidence="7 12" id="KW-0831">Ubiquinone biosynthesis</keyword>
<evidence type="ECO:0000256" key="5">
    <source>
        <dbReference type="ARBA" id="ARBA00022519"/>
    </source>
</evidence>
<feature type="transmembrane region" description="Helical" evidence="12">
    <location>
        <begin position="215"/>
        <end position="235"/>
    </location>
</feature>
<dbReference type="GO" id="GO:0006744">
    <property type="term" value="P:ubiquinone biosynthetic process"/>
    <property type="evidence" value="ECO:0007669"/>
    <property type="project" value="UniProtKB-UniRule"/>
</dbReference>
<evidence type="ECO:0000256" key="13">
    <source>
        <dbReference type="NCBIfam" id="TIGR01474"/>
    </source>
</evidence>
<dbReference type="InterPro" id="IPR006370">
    <property type="entry name" value="HB_polyprenyltransferase-like"/>
</dbReference>
<dbReference type="OrthoDB" id="9782418at2"/>
<sequence length="294" mass="32538">MKELQLSNSPLRRLPDFIALGRLDRPIGIYLLMWPTLWALWIAAEGNPSFKLIFIFIAGVILTRTGGCIINDYADRNFDGDVSRTANRPLATGRVSGKEALAIAALIGLLAFVLVLFTNQFTIMLSVGGLLLACAYPYMKRHTYLPQLVLGAAFAWAIPMAFGAVGESVPEHAWLIYLATVSWTMAYDTLYAMVDRDDDLKIGIKSTAILFGDMDLLMVGVLNATALLAMGLLGSRLDFSLWYYAGLAAAVALWSWQLWQCRNRDTDACFKAFLHNHWVGAVIFAGIFLHYSLS</sequence>
<feature type="transmembrane region" description="Helical" evidence="12">
    <location>
        <begin position="27"/>
        <end position="44"/>
    </location>
</feature>
<dbReference type="UniPathway" id="UPA00232"/>
<dbReference type="Pfam" id="PF01040">
    <property type="entry name" value="UbiA"/>
    <property type="match status" value="1"/>
</dbReference>
<keyword evidence="9 12" id="KW-0460">Magnesium</keyword>
<evidence type="ECO:0000256" key="6">
    <source>
        <dbReference type="ARBA" id="ARBA00022679"/>
    </source>
</evidence>
<dbReference type="AlphaFoldDB" id="A0A2K9LRG6"/>
<dbReference type="GO" id="GO:0005886">
    <property type="term" value="C:plasma membrane"/>
    <property type="evidence" value="ECO:0007669"/>
    <property type="project" value="UniProtKB-SubCell"/>
</dbReference>
<comment type="cofactor">
    <cofactor evidence="1 12">
        <name>Mg(2+)</name>
        <dbReference type="ChEBI" id="CHEBI:18420"/>
    </cofactor>
</comment>
<keyword evidence="11 12" id="KW-0472">Membrane</keyword>
<keyword evidence="4 12" id="KW-1003">Cell membrane</keyword>
<feature type="transmembrane region" description="Helical" evidence="12">
    <location>
        <begin position="148"/>
        <end position="166"/>
    </location>
</feature>